<protein>
    <submittedName>
        <fullName evidence="2">Uncharacterized protein</fullName>
    </submittedName>
</protein>
<proteinExistence type="evidence at transcript level"/>
<feature type="region of interest" description="Disordered" evidence="1">
    <location>
        <begin position="1"/>
        <end position="28"/>
    </location>
</feature>
<evidence type="ECO:0000256" key="1">
    <source>
        <dbReference type="SAM" id="MobiDB-lite"/>
    </source>
</evidence>
<dbReference type="EMBL" id="EF678648">
    <property type="protein sequence ID" value="ABR18383.1"/>
    <property type="molecule type" value="mRNA"/>
</dbReference>
<evidence type="ECO:0000313" key="2">
    <source>
        <dbReference type="EMBL" id="ABR18383.1"/>
    </source>
</evidence>
<dbReference type="PANTHER" id="PTHR34539">
    <property type="entry name" value="T6J4.11 PROTEIN"/>
    <property type="match status" value="1"/>
</dbReference>
<dbReference type="PANTHER" id="PTHR34539:SF19">
    <property type="entry name" value="T6J4.11 PROTEIN"/>
    <property type="match status" value="1"/>
</dbReference>
<name>B8LRV3_PICSI</name>
<sequence>MSETIRKRGREQGVLPDSTDVREPKRFNGEETDRICHLLQLDKTPAEEEEFAPSEDFVSGVMRSLEEEISATCSTFYAPNSEDNLPASDISSSKSLVSDSGIDLCYLLEASDDDLGIPSSPVLDLKDQVCQSPKEILSAEGFLENSDLKCLGENWHFKDEFENFQQFALYEDPCHASELHDYMNRDLISPDMFFDGGFSAAWPFETAGRP</sequence>
<dbReference type="AlphaFoldDB" id="B8LRV3"/>
<feature type="compositionally biased region" description="Basic and acidic residues" evidence="1">
    <location>
        <begin position="19"/>
        <end position="28"/>
    </location>
</feature>
<accession>B8LRV3</accession>
<reference evidence="2" key="1">
    <citation type="submission" date="2007-06" db="EMBL/GenBank/DDBJ databases">
        <title>Full length cDNA sequences from Sitka Spruce (Picea sitchensis).</title>
        <authorList>
            <person name="Ralph S.G."/>
            <person name="Chun H.E."/>
            <person name="Liao N."/>
            <person name="Ali J."/>
            <person name="Reid K."/>
            <person name="Kolosova N."/>
            <person name="Cooper N."/>
            <person name="Cullis C."/>
            <person name="Jancsik S."/>
            <person name="Moore R."/>
            <person name="Mayo M."/>
            <person name="Wagner S."/>
            <person name="Holt R.A."/>
            <person name="Jones S.J.M."/>
            <person name="Marra M.A."/>
            <person name="Ritland C.E."/>
            <person name="Ritland K."/>
            <person name="Bohlmann J."/>
        </authorList>
    </citation>
    <scope>NUCLEOTIDE SEQUENCE</scope>
    <source>
        <tissue evidence="2">Bark</tissue>
    </source>
</reference>
<organism evidence="2">
    <name type="scientific">Picea sitchensis</name>
    <name type="common">Sitka spruce</name>
    <name type="synonym">Pinus sitchensis</name>
    <dbReference type="NCBI Taxonomy" id="3332"/>
    <lineage>
        <taxon>Eukaryota</taxon>
        <taxon>Viridiplantae</taxon>
        <taxon>Streptophyta</taxon>
        <taxon>Embryophyta</taxon>
        <taxon>Tracheophyta</taxon>
        <taxon>Spermatophyta</taxon>
        <taxon>Pinopsida</taxon>
        <taxon>Pinidae</taxon>
        <taxon>Conifers I</taxon>
        <taxon>Pinales</taxon>
        <taxon>Pinaceae</taxon>
        <taxon>Picea</taxon>
    </lineage>
</organism>